<dbReference type="PANTHER" id="PTHR13696:SF99">
    <property type="entry name" value="COBYRINIC ACID AC-DIAMIDE SYNTHASE"/>
    <property type="match status" value="1"/>
</dbReference>
<dbReference type="OrthoDB" id="4123571at2"/>
<proteinExistence type="predicted"/>
<protein>
    <submittedName>
        <fullName evidence="2">Sporulation initiation inhibitor Soj</fullName>
    </submittedName>
</protein>
<gene>
    <name evidence="2" type="ORF">Scani_34420</name>
</gene>
<evidence type="ECO:0000313" key="3">
    <source>
        <dbReference type="Proteomes" id="UP000435837"/>
    </source>
</evidence>
<dbReference type="PANTHER" id="PTHR13696">
    <property type="entry name" value="P-LOOP CONTAINING NUCLEOSIDE TRIPHOSPHATE HYDROLASE"/>
    <property type="match status" value="1"/>
</dbReference>
<name>A0A640S8Q0_9ACTN</name>
<feature type="domain" description="AAA" evidence="1">
    <location>
        <begin position="18"/>
        <end position="195"/>
    </location>
</feature>
<dbReference type="Gene3D" id="3.40.50.300">
    <property type="entry name" value="P-loop containing nucleotide triphosphate hydrolases"/>
    <property type="match status" value="1"/>
</dbReference>
<dbReference type="EMBL" id="BLIN01000004">
    <property type="protein sequence ID" value="GFE07174.1"/>
    <property type="molecule type" value="Genomic_DNA"/>
</dbReference>
<dbReference type="InterPro" id="IPR050678">
    <property type="entry name" value="DNA_Partitioning_ATPase"/>
</dbReference>
<evidence type="ECO:0000259" key="1">
    <source>
        <dbReference type="Pfam" id="PF13614"/>
    </source>
</evidence>
<comment type="caution">
    <text evidence="2">The sequence shown here is derived from an EMBL/GenBank/DDBJ whole genome shotgun (WGS) entry which is preliminary data.</text>
</comment>
<organism evidence="2 3">
    <name type="scientific">Streptomyces caniferus</name>
    <dbReference type="NCBI Taxonomy" id="285557"/>
    <lineage>
        <taxon>Bacteria</taxon>
        <taxon>Bacillati</taxon>
        <taxon>Actinomycetota</taxon>
        <taxon>Actinomycetes</taxon>
        <taxon>Kitasatosporales</taxon>
        <taxon>Streptomycetaceae</taxon>
        <taxon>Streptomyces</taxon>
    </lineage>
</organism>
<accession>A0A640S8Q0</accession>
<reference evidence="2 3" key="1">
    <citation type="submission" date="2019-12" db="EMBL/GenBank/DDBJ databases">
        <title>Whole genome shotgun sequence of Streptomyces caniferus NBRC 15389.</title>
        <authorList>
            <person name="Ichikawa N."/>
            <person name="Kimura A."/>
            <person name="Kitahashi Y."/>
            <person name="Komaki H."/>
            <person name="Tamura T."/>
        </authorList>
    </citation>
    <scope>NUCLEOTIDE SEQUENCE [LARGE SCALE GENOMIC DNA]</scope>
    <source>
        <strain evidence="2 3">NBRC 15389</strain>
    </source>
</reference>
<sequence length="283" mass="30824">MTTAPSALPEDTGRKTRVLVSTNGSAGSGKTTFASAVGYAAAARGKKVCFLPMDKQRDLSRLCGYDDPDSDEDLPTLYDVLDGICSLSEAVVPALNSKTKEVIPNLHLVLESRKLEHLEYKLAGETARELWLFRLLPELRGRFDIVIVDCPGDVKLATIGALIAGDEIIGCTKSQEKEARGLTELEDKITEIHRSYGHTGMRDSLDWVVIGEGVSNASQGKVYLDIEGQLREAYGSIVAKETVSDDVKVPEAYTAAQPVTLYSPKARAAVAYTKIGRQMKLYR</sequence>
<dbReference type="InterPro" id="IPR025669">
    <property type="entry name" value="AAA_dom"/>
</dbReference>
<evidence type="ECO:0000313" key="2">
    <source>
        <dbReference type="EMBL" id="GFE07174.1"/>
    </source>
</evidence>
<dbReference type="Pfam" id="PF13614">
    <property type="entry name" value="AAA_31"/>
    <property type="match status" value="1"/>
</dbReference>
<dbReference type="RefSeq" id="WP_159476323.1">
    <property type="nucleotide sequence ID" value="NZ_BAAATH010000025.1"/>
</dbReference>
<dbReference type="Proteomes" id="UP000435837">
    <property type="component" value="Unassembled WGS sequence"/>
</dbReference>
<dbReference type="InterPro" id="IPR027417">
    <property type="entry name" value="P-loop_NTPase"/>
</dbReference>
<dbReference type="AlphaFoldDB" id="A0A640S8Q0"/>
<dbReference type="SUPFAM" id="SSF52540">
    <property type="entry name" value="P-loop containing nucleoside triphosphate hydrolases"/>
    <property type="match status" value="1"/>
</dbReference>